<dbReference type="AlphaFoldDB" id="A0A543DVS7"/>
<proteinExistence type="predicted"/>
<evidence type="ECO:0000313" key="4">
    <source>
        <dbReference type="Proteomes" id="UP000315677"/>
    </source>
</evidence>
<dbReference type="Pfam" id="PF12728">
    <property type="entry name" value="HTH_17"/>
    <property type="match status" value="1"/>
</dbReference>
<feature type="compositionally biased region" description="Basic and acidic residues" evidence="1">
    <location>
        <begin position="1"/>
        <end position="19"/>
    </location>
</feature>
<dbReference type="GO" id="GO:0003677">
    <property type="term" value="F:DNA binding"/>
    <property type="evidence" value="ECO:0007669"/>
    <property type="project" value="InterPro"/>
</dbReference>
<feature type="domain" description="Helix-turn-helix" evidence="2">
    <location>
        <begin position="59"/>
        <end position="105"/>
    </location>
</feature>
<dbReference type="EMBL" id="VFPA01000001">
    <property type="protein sequence ID" value="TQM13431.1"/>
    <property type="molecule type" value="Genomic_DNA"/>
</dbReference>
<reference evidence="3 4" key="1">
    <citation type="submission" date="2019-06" db="EMBL/GenBank/DDBJ databases">
        <title>Sequencing the genomes of 1000 actinobacteria strains.</title>
        <authorList>
            <person name="Klenk H.-P."/>
        </authorList>
    </citation>
    <scope>NUCLEOTIDE SEQUENCE [LARGE SCALE GENOMIC DNA]</scope>
    <source>
        <strain evidence="3 4">DSM 45301</strain>
    </source>
</reference>
<name>A0A543DVS7_9PSEU</name>
<evidence type="ECO:0000313" key="3">
    <source>
        <dbReference type="EMBL" id="TQM13431.1"/>
    </source>
</evidence>
<protein>
    <submittedName>
        <fullName evidence="3">Excisionase family DNA binding protein</fullName>
    </submittedName>
</protein>
<sequence length="121" mass="13462">MRAVGDHRTATSRPRDEHSGQQGDGRLRLVRPPSLLERSMKAHARQRPETVGAGEKKELYRVSDAMEILSLGRSVIYELLRSGRLRSVREGRTRLIPASAIRDYVTLLEREADADGLGAAS</sequence>
<dbReference type="InterPro" id="IPR010093">
    <property type="entry name" value="SinI_DNA-bd"/>
</dbReference>
<accession>A0A543DVS7</accession>
<keyword evidence="4" id="KW-1185">Reference proteome</keyword>
<gene>
    <name evidence="3" type="ORF">FB558_0174</name>
</gene>
<dbReference type="NCBIfam" id="TIGR01764">
    <property type="entry name" value="excise"/>
    <property type="match status" value="1"/>
</dbReference>
<organism evidence="3 4">
    <name type="scientific">Pseudonocardia kunmingensis</name>
    <dbReference type="NCBI Taxonomy" id="630975"/>
    <lineage>
        <taxon>Bacteria</taxon>
        <taxon>Bacillati</taxon>
        <taxon>Actinomycetota</taxon>
        <taxon>Actinomycetes</taxon>
        <taxon>Pseudonocardiales</taxon>
        <taxon>Pseudonocardiaceae</taxon>
        <taxon>Pseudonocardia</taxon>
    </lineage>
</organism>
<comment type="caution">
    <text evidence="3">The sequence shown here is derived from an EMBL/GenBank/DDBJ whole genome shotgun (WGS) entry which is preliminary data.</text>
</comment>
<dbReference type="Proteomes" id="UP000315677">
    <property type="component" value="Unassembled WGS sequence"/>
</dbReference>
<evidence type="ECO:0000259" key="2">
    <source>
        <dbReference type="Pfam" id="PF12728"/>
    </source>
</evidence>
<feature type="region of interest" description="Disordered" evidence="1">
    <location>
        <begin position="1"/>
        <end position="53"/>
    </location>
</feature>
<dbReference type="InterPro" id="IPR041657">
    <property type="entry name" value="HTH_17"/>
</dbReference>
<evidence type="ECO:0000256" key="1">
    <source>
        <dbReference type="SAM" id="MobiDB-lite"/>
    </source>
</evidence>